<protein>
    <submittedName>
        <fullName evidence="1">Uncharacterized protein</fullName>
    </submittedName>
</protein>
<dbReference type="Proteomes" id="UP001054945">
    <property type="component" value="Unassembled WGS sequence"/>
</dbReference>
<accession>A0AAV4SSX6</accession>
<dbReference type="AlphaFoldDB" id="A0AAV4SSX6"/>
<evidence type="ECO:0000313" key="2">
    <source>
        <dbReference type="Proteomes" id="UP001054945"/>
    </source>
</evidence>
<proteinExistence type="predicted"/>
<gene>
    <name evidence="1" type="ORF">CEXT_593941</name>
</gene>
<keyword evidence="2" id="KW-1185">Reference proteome</keyword>
<reference evidence="1 2" key="1">
    <citation type="submission" date="2021-06" db="EMBL/GenBank/DDBJ databases">
        <title>Caerostris extrusa draft genome.</title>
        <authorList>
            <person name="Kono N."/>
            <person name="Arakawa K."/>
        </authorList>
    </citation>
    <scope>NUCLEOTIDE SEQUENCE [LARGE SCALE GENOMIC DNA]</scope>
</reference>
<name>A0AAV4SSX6_CAEEX</name>
<organism evidence="1 2">
    <name type="scientific">Caerostris extrusa</name>
    <name type="common">Bark spider</name>
    <name type="synonym">Caerostris bankana</name>
    <dbReference type="NCBI Taxonomy" id="172846"/>
    <lineage>
        <taxon>Eukaryota</taxon>
        <taxon>Metazoa</taxon>
        <taxon>Ecdysozoa</taxon>
        <taxon>Arthropoda</taxon>
        <taxon>Chelicerata</taxon>
        <taxon>Arachnida</taxon>
        <taxon>Araneae</taxon>
        <taxon>Araneomorphae</taxon>
        <taxon>Entelegynae</taxon>
        <taxon>Araneoidea</taxon>
        <taxon>Araneidae</taxon>
        <taxon>Caerostris</taxon>
    </lineage>
</organism>
<comment type="caution">
    <text evidence="1">The sequence shown here is derived from an EMBL/GenBank/DDBJ whole genome shotgun (WGS) entry which is preliminary data.</text>
</comment>
<dbReference type="EMBL" id="BPLR01010179">
    <property type="protein sequence ID" value="GIY37523.1"/>
    <property type="molecule type" value="Genomic_DNA"/>
</dbReference>
<sequence length="97" mass="11255">MKEHFMSRYQQRTQMVVPVAVLSTTPYVQNVPRIPAGDFLDSVHFNDGRRGSMNFANAKRRAFINQTCSYNHHSIQIKRHRNLTDVLPSFLVNSSNY</sequence>
<evidence type="ECO:0000313" key="1">
    <source>
        <dbReference type="EMBL" id="GIY37523.1"/>
    </source>
</evidence>